<name>A0A5Q2QBT9_9GAMM</name>
<dbReference type="AlphaFoldDB" id="A0A5Q2QBT9"/>
<proteinExistence type="predicted"/>
<evidence type="ECO:0000313" key="2">
    <source>
        <dbReference type="EMBL" id="QGG80753.1"/>
    </source>
</evidence>
<protein>
    <submittedName>
        <fullName evidence="2">HD domain-containing protein</fullName>
    </submittedName>
</protein>
<dbReference type="Pfam" id="PF12917">
    <property type="entry name" value="YfbR-like"/>
    <property type="match status" value="1"/>
</dbReference>
<dbReference type="Gene3D" id="1.10.3210.10">
    <property type="entry name" value="Hypothetical protein af1432"/>
    <property type="match status" value="1"/>
</dbReference>
<evidence type="ECO:0000259" key="1">
    <source>
        <dbReference type="SMART" id="SM00471"/>
    </source>
</evidence>
<reference evidence="2 3" key="1">
    <citation type="submission" date="2019-11" db="EMBL/GenBank/DDBJ databases">
        <authorList>
            <person name="Khan S.A."/>
            <person name="Jeon C.O."/>
            <person name="Chun B.H."/>
        </authorList>
    </citation>
    <scope>NUCLEOTIDE SEQUENCE [LARGE SCALE GENOMIC DNA]</scope>
    <source>
        <strain evidence="2 3">IMCC 1097</strain>
    </source>
</reference>
<dbReference type="RefSeq" id="WP_153714257.1">
    <property type="nucleotide sequence ID" value="NZ_CP045871.1"/>
</dbReference>
<dbReference type="OrthoDB" id="9812744at2"/>
<organism evidence="2 3">
    <name type="scientific">Litorivicinus lipolyticus</name>
    <dbReference type="NCBI Taxonomy" id="418701"/>
    <lineage>
        <taxon>Bacteria</taxon>
        <taxon>Pseudomonadati</taxon>
        <taxon>Pseudomonadota</taxon>
        <taxon>Gammaproteobacteria</taxon>
        <taxon>Oceanospirillales</taxon>
        <taxon>Litorivicinaceae</taxon>
        <taxon>Litorivicinus</taxon>
    </lineage>
</organism>
<dbReference type="SUPFAM" id="SSF109604">
    <property type="entry name" value="HD-domain/PDEase-like"/>
    <property type="match status" value="1"/>
</dbReference>
<dbReference type="Proteomes" id="UP000388235">
    <property type="component" value="Chromosome"/>
</dbReference>
<evidence type="ECO:0000313" key="3">
    <source>
        <dbReference type="Proteomes" id="UP000388235"/>
    </source>
</evidence>
<accession>A0A5Q2QBT9</accession>
<feature type="domain" description="HD/PDEase" evidence="1">
    <location>
        <begin position="27"/>
        <end position="145"/>
    </location>
</feature>
<keyword evidence="3" id="KW-1185">Reference proteome</keyword>
<sequence length="199" mass="22734">MEPLKFDIRNLPFAGTVTRWHSVNCHRYPSIAEHSCLVALYAREIAARVVPQLKAEQQVLLYELALLHDLSEIVTGDMPSPIKRALREHFEGQASPIDQLERAICPDAAQREDLAQVPEQSYLWRILKLADILDALVVIRQEGKGPAREVISQERSEAFESLLIKAQAEHPDLNWEGARWVRDRVCELKHVQLDEFGRA</sequence>
<dbReference type="EMBL" id="CP045871">
    <property type="protein sequence ID" value="QGG80753.1"/>
    <property type="molecule type" value="Genomic_DNA"/>
</dbReference>
<dbReference type="CDD" id="cd00077">
    <property type="entry name" value="HDc"/>
    <property type="match status" value="1"/>
</dbReference>
<dbReference type="SMART" id="SM00471">
    <property type="entry name" value="HDc"/>
    <property type="match status" value="1"/>
</dbReference>
<dbReference type="InterPro" id="IPR003607">
    <property type="entry name" value="HD/PDEase_dom"/>
</dbReference>
<dbReference type="KEGG" id="llp:GH975_09305"/>
<gene>
    <name evidence="2" type="ORF">GH975_09305</name>
</gene>